<dbReference type="AlphaFoldDB" id="A0A9W4J438"/>
<organism evidence="2 3">
    <name type="scientific">Penicillium salamii</name>
    <dbReference type="NCBI Taxonomy" id="1612424"/>
    <lineage>
        <taxon>Eukaryota</taxon>
        <taxon>Fungi</taxon>
        <taxon>Dikarya</taxon>
        <taxon>Ascomycota</taxon>
        <taxon>Pezizomycotina</taxon>
        <taxon>Eurotiomycetes</taxon>
        <taxon>Eurotiomycetidae</taxon>
        <taxon>Eurotiales</taxon>
        <taxon>Aspergillaceae</taxon>
        <taxon>Penicillium</taxon>
    </lineage>
</organism>
<dbReference type="OrthoDB" id="4524870at2759"/>
<evidence type="ECO:0000256" key="1">
    <source>
        <dbReference type="SAM" id="SignalP"/>
    </source>
</evidence>
<feature type="signal peptide" evidence="1">
    <location>
        <begin position="1"/>
        <end position="19"/>
    </location>
</feature>
<gene>
    <name evidence="2" type="ORF">PSALAMII_LOCUS5520</name>
</gene>
<keyword evidence="1" id="KW-0732">Signal</keyword>
<evidence type="ECO:0000313" key="2">
    <source>
        <dbReference type="EMBL" id="CAG8378543.1"/>
    </source>
</evidence>
<dbReference type="EMBL" id="CAJVPG010000222">
    <property type="protein sequence ID" value="CAG8378543.1"/>
    <property type="molecule type" value="Genomic_DNA"/>
</dbReference>
<protein>
    <submittedName>
        <fullName evidence="2">Uncharacterized protein</fullName>
    </submittedName>
</protein>
<evidence type="ECO:0000313" key="3">
    <source>
        <dbReference type="Proteomes" id="UP001152649"/>
    </source>
</evidence>
<sequence>MPFLRSLGLLLTLLQLVAAQYCSFWNTGCIDSLAQTAVRFDLDPLFTDPVTLYYSFDASHSGKGEGPMTKTAFWLGYPSNNVNKNAVDSNRTSEIGLRIGNMTGTPSGSNNGCDGIWGSDCSRDFKSALQRSMYLLAISGEYYSKPLEVALSQMLKKPPSLPSCPPPILDVASIPVQDFAREHVPGQNVTLMPPGSGAWPWQVWYLDGMNASKQASQVAVGIISRAPSYNSSPPDSPDDIMVDLVCLQAPSGGSSKGSHD</sequence>
<name>A0A9W4J438_9EURO</name>
<reference evidence="2" key="1">
    <citation type="submission" date="2021-07" db="EMBL/GenBank/DDBJ databases">
        <authorList>
            <person name="Branca A.L. A."/>
        </authorList>
    </citation>
    <scope>NUCLEOTIDE SEQUENCE</scope>
</reference>
<dbReference type="Proteomes" id="UP001152649">
    <property type="component" value="Unassembled WGS sequence"/>
</dbReference>
<feature type="chain" id="PRO_5040945074" evidence="1">
    <location>
        <begin position="20"/>
        <end position="260"/>
    </location>
</feature>
<proteinExistence type="predicted"/>
<keyword evidence="3" id="KW-1185">Reference proteome</keyword>
<accession>A0A9W4J438</accession>
<comment type="caution">
    <text evidence="2">The sequence shown here is derived from an EMBL/GenBank/DDBJ whole genome shotgun (WGS) entry which is preliminary data.</text>
</comment>